<sequence length="215" mass="24709">MVDRMPEWMRRAFSKPRLKSCLRATGGDPQAAMRLYWWNVDASAALYAPLQCVELAVRNALHDSLVRAYGRPDWWTVAPLDRHGRRLVAKARDKCHERLDGRRRVTADDVVTELTFGFWANLLARGYVRSLWVPTLHKAFPRAGRRDDLYDDLWAVVCLRNRVMHHKPIHDMENLAADHASIYRVLDALGADLAKEVRALDRFPSVLASREDPGD</sequence>
<dbReference type="Proteomes" id="UP000318720">
    <property type="component" value="Unassembled WGS sequence"/>
</dbReference>
<gene>
    <name evidence="1" type="ORF">Sipo8835_44925</name>
</gene>
<proteinExistence type="predicted"/>
<dbReference type="RefSeq" id="WP_009315362.1">
    <property type="nucleotide sequence ID" value="NZ_JARAVA010000348.1"/>
</dbReference>
<reference evidence="1 2" key="1">
    <citation type="submission" date="2019-03" db="EMBL/GenBank/DDBJ databases">
        <title>Comparative genomic analyses of the sweetpotato soil rot pathogen, Streptomyces ipomoeae.</title>
        <authorList>
            <person name="Ruschel Soares N."/>
            <person name="Badger J.H."/>
            <person name="Huguet-Tapia J.C."/>
            <person name="Clark C.A."/>
            <person name="Pettis G.S."/>
        </authorList>
    </citation>
    <scope>NUCLEOTIDE SEQUENCE [LARGE SCALE GENOMIC DNA]</scope>
    <source>
        <strain evidence="1 2">88-35</strain>
    </source>
</reference>
<dbReference type="EMBL" id="SPAZ01000366">
    <property type="protein sequence ID" value="TQE15613.1"/>
    <property type="molecule type" value="Genomic_DNA"/>
</dbReference>
<organism evidence="1 2">
    <name type="scientific">Streptomyces ipomoeae</name>
    <dbReference type="NCBI Taxonomy" id="103232"/>
    <lineage>
        <taxon>Bacteria</taxon>
        <taxon>Bacillati</taxon>
        <taxon>Actinomycetota</taxon>
        <taxon>Actinomycetes</taxon>
        <taxon>Kitasatosporales</taxon>
        <taxon>Streptomycetaceae</taxon>
        <taxon>Streptomyces</taxon>
    </lineage>
</organism>
<evidence type="ECO:0000313" key="1">
    <source>
        <dbReference type="EMBL" id="TQE15613.1"/>
    </source>
</evidence>
<accession>A0AAE8VSU1</accession>
<dbReference type="AlphaFoldDB" id="A0AAE8VSU1"/>
<evidence type="ECO:0008006" key="3">
    <source>
        <dbReference type="Google" id="ProtNLM"/>
    </source>
</evidence>
<name>A0AAE8VSU1_9ACTN</name>
<comment type="caution">
    <text evidence="1">The sequence shown here is derived from an EMBL/GenBank/DDBJ whole genome shotgun (WGS) entry which is preliminary data.</text>
</comment>
<evidence type="ECO:0000313" key="2">
    <source>
        <dbReference type="Proteomes" id="UP000318720"/>
    </source>
</evidence>
<protein>
    <recommendedName>
        <fullName evidence="3">Abi family protein</fullName>
    </recommendedName>
</protein>